<dbReference type="Proteomes" id="UP000003277">
    <property type="component" value="Unassembled WGS sequence"/>
</dbReference>
<name>H1D2A7_9FIRM</name>
<dbReference type="EMBL" id="ADLT01000056">
    <property type="protein sequence ID" value="EHO62331.1"/>
    <property type="molecule type" value="Genomic_DNA"/>
</dbReference>
<gene>
    <name evidence="1" type="ORF">HMPREF9453_01745</name>
</gene>
<evidence type="ECO:0000313" key="1">
    <source>
        <dbReference type="EMBL" id="EHO62331.1"/>
    </source>
</evidence>
<dbReference type="HOGENOM" id="CLU_2579323_0_0_9"/>
<protein>
    <submittedName>
        <fullName evidence="1">Uncharacterized protein</fullName>
    </submittedName>
</protein>
<comment type="caution">
    <text evidence="1">The sequence shown here is derived from an EMBL/GenBank/DDBJ whole genome shotgun (WGS) entry which is preliminary data.</text>
</comment>
<accession>H1D2A7</accession>
<sequence length="80" mass="8673">PVAIFPDSLIYLEAVHFRNAAFLLVLEYNSIFFNRYLGWTAGSMIAHDKILGTMITSAVGRQPLPSRLSSSQASSSPASA</sequence>
<evidence type="ECO:0000313" key="2">
    <source>
        <dbReference type="Proteomes" id="UP000003277"/>
    </source>
</evidence>
<feature type="non-terminal residue" evidence="1">
    <location>
        <position position="1"/>
    </location>
</feature>
<proteinExistence type="predicted"/>
<organism evidence="1 2">
    <name type="scientific">Dialister succinatiphilus YIT 11850</name>
    <dbReference type="NCBI Taxonomy" id="742743"/>
    <lineage>
        <taxon>Bacteria</taxon>
        <taxon>Bacillati</taxon>
        <taxon>Bacillota</taxon>
        <taxon>Negativicutes</taxon>
        <taxon>Veillonellales</taxon>
        <taxon>Veillonellaceae</taxon>
        <taxon>Dialister</taxon>
    </lineage>
</organism>
<keyword evidence="2" id="KW-1185">Reference proteome</keyword>
<dbReference type="AlphaFoldDB" id="H1D2A7"/>
<reference evidence="1 2" key="1">
    <citation type="submission" date="2011-11" db="EMBL/GenBank/DDBJ databases">
        <title>The Genome Sequence of Dialister succinatiphilus YIT 11850.</title>
        <authorList>
            <consortium name="The Broad Institute Genome Sequencing Platform"/>
            <person name="Earl A."/>
            <person name="Ward D."/>
            <person name="Feldgarden M."/>
            <person name="Gevers D."/>
            <person name="Morotomi M."/>
            <person name="Young S.K."/>
            <person name="Zeng Q."/>
            <person name="Gargeya S."/>
            <person name="Fitzgerald M."/>
            <person name="Haas B."/>
            <person name="Abouelleil A."/>
            <person name="Alvarado L."/>
            <person name="Arachchi H.M."/>
            <person name="Berlin A."/>
            <person name="Brown A."/>
            <person name="Chapman S.B."/>
            <person name="Dunbar C."/>
            <person name="Gearin G."/>
            <person name="Goldberg J."/>
            <person name="Griggs A."/>
            <person name="Gujja S."/>
            <person name="Heiman D."/>
            <person name="Howarth C."/>
            <person name="Lui A."/>
            <person name="MacDonald P.J.P."/>
            <person name="Montmayeur A."/>
            <person name="Murphy C."/>
            <person name="Neiman D."/>
            <person name="Pearson M."/>
            <person name="Priest M."/>
            <person name="Roberts A."/>
            <person name="Saif S."/>
            <person name="Shea T."/>
            <person name="Sisk P."/>
            <person name="Stolte C."/>
            <person name="Sykes S."/>
            <person name="Wortman J."/>
            <person name="Nusbaum C."/>
            <person name="Birren B."/>
        </authorList>
    </citation>
    <scope>NUCLEOTIDE SEQUENCE [LARGE SCALE GENOMIC DNA]</scope>
    <source>
        <strain evidence="1 2">YIT 11850</strain>
    </source>
</reference>